<evidence type="ECO:0000259" key="5">
    <source>
        <dbReference type="Pfam" id="PF00884"/>
    </source>
</evidence>
<protein>
    <submittedName>
        <fullName evidence="6">N-acetylgalactosamine-6-sulfatase</fullName>
    </submittedName>
</protein>
<dbReference type="PANTHER" id="PTHR42693">
    <property type="entry name" value="ARYLSULFATASE FAMILY MEMBER"/>
    <property type="match status" value="1"/>
</dbReference>
<dbReference type="AlphaFoldDB" id="A0A5C4SSQ8"/>
<dbReference type="Gene3D" id="3.30.1120.10">
    <property type="match status" value="1"/>
</dbReference>
<dbReference type="EMBL" id="VDCS01000002">
    <property type="protein sequence ID" value="TNJ46573.1"/>
    <property type="molecule type" value="Genomic_DNA"/>
</dbReference>
<keyword evidence="2" id="KW-0479">Metal-binding</keyword>
<keyword evidence="7" id="KW-1185">Reference proteome</keyword>
<comment type="caution">
    <text evidence="6">The sequence shown here is derived from an EMBL/GenBank/DDBJ whole genome shotgun (WGS) entry which is preliminary data.</text>
</comment>
<dbReference type="PROSITE" id="PS00149">
    <property type="entry name" value="SULFATASE_2"/>
    <property type="match status" value="1"/>
</dbReference>
<dbReference type="InterPro" id="IPR000917">
    <property type="entry name" value="Sulfatase_N"/>
</dbReference>
<feature type="domain" description="Sulfatase N-terminal" evidence="5">
    <location>
        <begin position="42"/>
        <end position="351"/>
    </location>
</feature>
<dbReference type="Proteomes" id="UP000308713">
    <property type="component" value="Unassembled WGS sequence"/>
</dbReference>
<keyword evidence="3" id="KW-0378">Hydrolase</keyword>
<evidence type="ECO:0000313" key="7">
    <source>
        <dbReference type="Proteomes" id="UP000308713"/>
    </source>
</evidence>
<dbReference type="InterPro" id="IPR024607">
    <property type="entry name" value="Sulfatase_CS"/>
</dbReference>
<dbReference type="Gene3D" id="3.40.720.10">
    <property type="entry name" value="Alkaline Phosphatase, subunit A"/>
    <property type="match status" value="1"/>
</dbReference>
<dbReference type="Pfam" id="PF00884">
    <property type="entry name" value="Sulfatase"/>
    <property type="match status" value="1"/>
</dbReference>
<dbReference type="GO" id="GO:0004065">
    <property type="term" value="F:arylsulfatase activity"/>
    <property type="evidence" value="ECO:0007669"/>
    <property type="project" value="TreeGrafter"/>
</dbReference>
<dbReference type="PANTHER" id="PTHR42693:SF53">
    <property type="entry name" value="ENDO-4-O-SULFATASE"/>
    <property type="match status" value="1"/>
</dbReference>
<dbReference type="GO" id="GO:0046872">
    <property type="term" value="F:metal ion binding"/>
    <property type="evidence" value="ECO:0007669"/>
    <property type="project" value="UniProtKB-KW"/>
</dbReference>
<evidence type="ECO:0000256" key="3">
    <source>
        <dbReference type="ARBA" id="ARBA00022801"/>
    </source>
</evidence>
<evidence type="ECO:0000256" key="4">
    <source>
        <dbReference type="ARBA" id="ARBA00022837"/>
    </source>
</evidence>
<comment type="similarity">
    <text evidence="1">Belongs to the sulfatase family.</text>
</comment>
<dbReference type="PROSITE" id="PS51257">
    <property type="entry name" value="PROKAR_LIPOPROTEIN"/>
    <property type="match status" value="1"/>
</dbReference>
<dbReference type="SUPFAM" id="SSF53649">
    <property type="entry name" value="Alkaline phosphatase-like"/>
    <property type="match status" value="1"/>
</dbReference>
<evidence type="ECO:0000256" key="1">
    <source>
        <dbReference type="ARBA" id="ARBA00008779"/>
    </source>
</evidence>
<evidence type="ECO:0000313" key="6">
    <source>
        <dbReference type="EMBL" id="TNJ46573.1"/>
    </source>
</evidence>
<dbReference type="InterPro" id="IPR050738">
    <property type="entry name" value="Sulfatase"/>
</dbReference>
<accession>A0A5C4SSQ8</accession>
<keyword evidence="4" id="KW-0106">Calcium</keyword>
<sequence length="480" mass="53946">MKKNKILNIILIFSTLSFVVLACSAFLRKEGGESVKPKAEKPNIIIVLTDDQGWADVGFNGGTDIPTENLDRIASEGIVFSNGYVSHPYCSPSRAGLLTGRYQARFGHDCNMPYEGENDDSVGTPLSEKMLSEALKEQGYTTSAIGKWHVGDHPNLHPTQQGFDHWFGFPGGGMNYWGISDGPLRTIYRNGKKVPESELTYLTDDFTNEAINFISQHKKKPFFMYLAYNAPHAPDHATKQYLENTKHIEYAGRSIYGAMVNAVDNGVGRIDSTLVAHGIKDNTVIVFLSDNGGRGTHADNRPNRGHKGMLFEGGIKVPFFISWPQGLKNYQRYEQVVSSLDLFPTLLSAAGGNLSDEPQLEGVNLLPYLSHKEKSAKPHEKLFWRSSGGFEYAVRKGDYKLYKSAYKNKTLLFDLKHDALERHDIAKDNPDMVAELEEEYKLWDSKNMKPGWFDPHEENVLKEEEIFESARKKSLRPKGK</sequence>
<reference evidence="6 7" key="1">
    <citation type="submission" date="2019-05" db="EMBL/GenBank/DDBJ databases">
        <title>Tamlana fucoidanivorans sp. nov., isolated from the surface of algae collected from Fujian province in China.</title>
        <authorList>
            <person name="Li J."/>
        </authorList>
    </citation>
    <scope>NUCLEOTIDE SEQUENCE [LARGE SCALE GENOMIC DNA]</scope>
    <source>
        <strain evidence="6 7">CW2-9</strain>
    </source>
</reference>
<gene>
    <name evidence="6" type="ORF">FGF67_02780</name>
</gene>
<dbReference type="OrthoDB" id="1390125at2"/>
<name>A0A5C4SSQ8_9FLAO</name>
<dbReference type="RefSeq" id="WP_139694944.1">
    <property type="nucleotide sequence ID" value="NZ_CP074074.1"/>
</dbReference>
<evidence type="ECO:0000256" key="2">
    <source>
        <dbReference type="ARBA" id="ARBA00022723"/>
    </source>
</evidence>
<organism evidence="6 7">
    <name type="scientific">Allotamlana fucoidanivorans</name>
    <dbReference type="NCBI Taxonomy" id="2583814"/>
    <lineage>
        <taxon>Bacteria</taxon>
        <taxon>Pseudomonadati</taxon>
        <taxon>Bacteroidota</taxon>
        <taxon>Flavobacteriia</taxon>
        <taxon>Flavobacteriales</taxon>
        <taxon>Flavobacteriaceae</taxon>
        <taxon>Allotamlana</taxon>
    </lineage>
</organism>
<dbReference type="InterPro" id="IPR017850">
    <property type="entry name" value="Alkaline_phosphatase_core_sf"/>
</dbReference>
<proteinExistence type="inferred from homology"/>